<dbReference type="OrthoDB" id="941483at2"/>
<comment type="caution">
    <text evidence="1">The sequence shown here is derived from an EMBL/GenBank/DDBJ whole genome shotgun (WGS) entry which is preliminary data.</text>
</comment>
<organism evidence="1 2">
    <name type="scientific">Spirosoma telluris</name>
    <dbReference type="NCBI Taxonomy" id="2183553"/>
    <lineage>
        <taxon>Bacteria</taxon>
        <taxon>Pseudomonadati</taxon>
        <taxon>Bacteroidota</taxon>
        <taxon>Cytophagia</taxon>
        <taxon>Cytophagales</taxon>
        <taxon>Cytophagaceae</taxon>
        <taxon>Spirosoma</taxon>
    </lineage>
</organism>
<name>A0A327NLB0_9BACT</name>
<proteinExistence type="predicted"/>
<reference evidence="1 2" key="1">
    <citation type="submission" date="2018-06" db="EMBL/GenBank/DDBJ databases">
        <title>Spirosoma sp. HMF3257 Genome sequencing and assembly.</title>
        <authorList>
            <person name="Kang H."/>
            <person name="Cha I."/>
            <person name="Kim H."/>
            <person name="Kang J."/>
            <person name="Joh K."/>
        </authorList>
    </citation>
    <scope>NUCLEOTIDE SEQUENCE [LARGE SCALE GENOMIC DNA]</scope>
    <source>
        <strain evidence="1 2">HMF3257</strain>
    </source>
</reference>
<dbReference type="RefSeq" id="WP_111344082.1">
    <property type="nucleotide sequence ID" value="NZ_QLII01000001.1"/>
</dbReference>
<keyword evidence="2" id="KW-1185">Reference proteome</keyword>
<accession>A0A327NLB0</accession>
<evidence type="ECO:0000313" key="2">
    <source>
        <dbReference type="Proteomes" id="UP000249016"/>
    </source>
</evidence>
<sequence>MRLHEDSYALLGQYFSWLLDLLQIVNFIPVNPAYCLKEFREQARQFNELTLEASREAEILRTIQLTQSQSYRQLNQVMSAVRGRLLTYKRETKQAPK</sequence>
<dbReference type="AlphaFoldDB" id="A0A327NLB0"/>
<dbReference type="Proteomes" id="UP000249016">
    <property type="component" value="Unassembled WGS sequence"/>
</dbReference>
<dbReference type="EMBL" id="QLII01000001">
    <property type="protein sequence ID" value="RAI75545.1"/>
    <property type="molecule type" value="Genomic_DNA"/>
</dbReference>
<protein>
    <submittedName>
        <fullName evidence="1">Uncharacterized protein</fullName>
    </submittedName>
</protein>
<gene>
    <name evidence="1" type="ORF">HMF3257_17710</name>
</gene>
<evidence type="ECO:0000313" key="1">
    <source>
        <dbReference type="EMBL" id="RAI75545.1"/>
    </source>
</evidence>